<dbReference type="InterPro" id="IPR025888">
    <property type="entry name" value="MEI4"/>
</dbReference>
<dbReference type="GO" id="GO:0007129">
    <property type="term" value="P:homologous chromosome pairing at meiosis"/>
    <property type="evidence" value="ECO:0007669"/>
    <property type="project" value="TreeGrafter"/>
</dbReference>
<evidence type="ECO:0000313" key="5">
    <source>
        <dbReference type="Proteomes" id="UP000028990"/>
    </source>
</evidence>
<dbReference type="GO" id="GO:0048477">
    <property type="term" value="P:oogenesis"/>
    <property type="evidence" value="ECO:0007669"/>
    <property type="project" value="TreeGrafter"/>
</dbReference>
<dbReference type="GO" id="GO:0000800">
    <property type="term" value="C:lateral element"/>
    <property type="evidence" value="ECO:0007669"/>
    <property type="project" value="TreeGrafter"/>
</dbReference>
<dbReference type="EMBL" id="KN121538">
    <property type="protein sequence ID" value="KFO36090.1"/>
    <property type="molecule type" value="Genomic_DNA"/>
</dbReference>
<feature type="region of interest" description="Disordered" evidence="3">
    <location>
        <begin position="17"/>
        <end position="46"/>
    </location>
</feature>
<name>A0A091E0K6_FUKDA</name>
<dbReference type="Pfam" id="PF13971">
    <property type="entry name" value="Mei4"/>
    <property type="match status" value="1"/>
</dbReference>
<dbReference type="PANTHER" id="PTHR28575:SF1">
    <property type="entry name" value="MEIOSIS-SPECIFIC PROTEIN MEI4"/>
    <property type="match status" value="1"/>
</dbReference>
<accession>A0A091E0K6</accession>
<dbReference type="STRING" id="885580.ENSFDAP00000003095"/>
<gene>
    <name evidence="4" type="ORF">H920_02464</name>
</gene>
<dbReference type="AlphaFoldDB" id="A0A091E0K6"/>
<evidence type="ECO:0000256" key="1">
    <source>
        <dbReference type="ARBA" id="ARBA00023254"/>
    </source>
</evidence>
<dbReference type="GO" id="GO:0042138">
    <property type="term" value="P:meiotic DNA double-strand break formation"/>
    <property type="evidence" value="ECO:0007669"/>
    <property type="project" value="InterPro"/>
</dbReference>
<evidence type="ECO:0000313" key="4">
    <source>
        <dbReference type="EMBL" id="KFO36090.1"/>
    </source>
</evidence>
<organism evidence="4 5">
    <name type="scientific">Fukomys damarensis</name>
    <name type="common">Damaraland mole rat</name>
    <name type="synonym">Cryptomys damarensis</name>
    <dbReference type="NCBI Taxonomy" id="885580"/>
    <lineage>
        <taxon>Eukaryota</taxon>
        <taxon>Metazoa</taxon>
        <taxon>Chordata</taxon>
        <taxon>Craniata</taxon>
        <taxon>Vertebrata</taxon>
        <taxon>Euteleostomi</taxon>
        <taxon>Mammalia</taxon>
        <taxon>Eutheria</taxon>
        <taxon>Euarchontoglires</taxon>
        <taxon>Glires</taxon>
        <taxon>Rodentia</taxon>
        <taxon>Hystricomorpha</taxon>
        <taxon>Bathyergidae</taxon>
        <taxon>Fukomys</taxon>
    </lineage>
</organism>
<evidence type="ECO:0000256" key="3">
    <source>
        <dbReference type="SAM" id="MobiDB-lite"/>
    </source>
</evidence>
<dbReference type="GO" id="GO:0006310">
    <property type="term" value="P:DNA recombination"/>
    <property type="evidence" value="ECO:0007669"/>
    <property type="project" value="InterPro"/>
</dbReference>
<keyword evidence="5" id="KW-1185">Reference proteome</keyword>
<sequence length="201" mass="22320">MGAGHMCSASLKKVNMCAEGNPSSQEPKSSDSTLTPMEDSGYDLSSEWETELSELPQHFVKSCNPSPFPPLSFVKKAQASPENPLSSHMKFLQHLLALKNLTESGSLAVTRAEKDSSTISDSVSQMLDGLITFYRDPKLPFSRFWTEAIETLARLIDDCNLSNHIVKKCSKKLEEFEKTLLQVLTGRSHINRVSNPSHLSY</sequence>
<dbReference type="GO" id="GO:0007283">
    <property type="term" value="P:spermatogenesis"/>
    <property type="evidence" value="ECO:0007669"/>
    <property type="project" value="TreeGrafter"/>
</dbReference>
<feature type="compositionally biased region" description="Polar residues" evidence="3">
    <location>
        <begin position="21"/>
        <end position="35"/>
    </location>
</feature>
<keyword evidence="1" id="KW-0469">Meiosis</keyword>
<reference evidence="4 5" key="1">
    <citation type="submission" date="2013-11" db="EMBL/GenBank/DDBJ databases">
        <title>The Damaraland mole rat (Fukomys damarensis) genome and evolution of African mole rats.</title>
        <authorList>
            <person name="Gladyshev V.N."/>
            <person name="Fang X."/>
        </authorList>
    </citation>
    <scope>NUCLEOTIDE SEQUENCE [LARGE SCALE GENOMIC DNA]</scope>
    <source>
        <tissue evidence="4">Liver</tissue>
    </source>
</reference>
<protein>
    <submittedName>
        <fullName evidence="4">UPF0623 protein</fullName>
    </submittedName>
</protein>
<proteinExistence type="inferred from homology"/>
<dbReference type="Proteomes" id="UP000028990">
    <property type="component" value="Unassembled WGS sequence"/>
</dbReference>
<dbReference type="PANTHER" id="PTHR28575">
    <property type="entry name" value="MEIOSIS-SPECIFIC PROTEIN MEI4"/>
    <property type="match status" value="1"/>
</dbReference>
<evidence type="ECO:0000256" key="2">
    <source>
        <dbReference type="ARBA" id="ARBA00093453"/>
    </source>
</evidence>
<comment type="similarity">
    <text evidence="2">Belongs to the MEI4L family.</text>
</comment>
<dbReference type="eggNOG" id="ENOG502S31K">
    <property type="taxonomic scope" value="Eukaryota"/>
</dbReference>